<dbReference type="RefSeq" id="XP_001323469.1">
    <property type="nucleotide sequence ID" value="XM_001323434.1"/>
</dbReference>
<gene>
    <name evidence="3" type="ORF">TVAG_127530</name>
</gene>
<name>A2E820_TRIV3</name>
<dbReference type="EMBL" id="DS113323">
    <property type="protein sequence ID" value="EAY11246.1"/>
    <property type="molecule type" value="Genomic_DNA"/>
</dbReference>
<dbReference type="InterPro" id="IPR013785">
    <property type="entry name" value="Aldolase_TIM"/>
</dbReference>
<dbReference type="VEuPathDB" id="TrichDB:TVAG_127530"/>
<dbReference type="Gene3D" id="3.20.20.70">
    <property type="entry name" value="Aldolase class I"/>
    <property type="match status" value="1"/>
</dbReference>
<keyword evidence="1" id="KW-0285">Flavoprotein</keyword>
<proteinExistence type="predicted"/>
<reference evidence="3" key="2">
    <citation type="journal article" date="2007" name="Science">
        <title>Draft genome sequence of the sexually transmitted pathogen Trichomonas vaginalis.</title>
        <authorList>
            <person name="Carlton J.M."/>
            <person name="Hirt R.P."/>
            <person name="Silva J.C."/>
            <person name="Delcher A.L."/>
            <person name="Schatz M."/>
            <person name="Zhao Q."/>
            <person name="Wortman J.R."/>
            <person name="Bidwell S.L."/>
            <person name="Alsmark U.C.M."/>
            <person name="Besteiro S."/>
            <person name="Sicheritz-Ponten T."/>
            <person name="Noel C.J."/>
            <person name="Dacks J.B."/>
            <person name="Foster P.G."/>
            <person name="Simillion C."/>
            <person name="Van de Peer Y."/>
            <person name="Miranda-Saavedra D."/>
            <person name="Barton G.J."/>
            <person name="Westrop G.D."/>
            <person name="Mueller S."/>
            <person name="Dessi D."/>
            <person name="Fiori P.L."/>
            <person name="Ren Q."/>
            <person name="Paulsen I."/>
            <person name="Zhang H."/>
            <person name="Bastida-Corcuera F.D."/>
            <person name="Simoes-Barbosa A."/>
            <person name="Brown M.T."/>
            <person name="Hayes R.D."/>
            <person name="Mukherjee M."/>
            <person name="Okumura C.Y."/>
            <person name="Schneider R."/>
            <person name="Smith A.J."/>
            <person name="Vanacova S."/>
            <person name="Villalvazo M."/>
            <person name="Haas B.J."/>
            <person name="Pertea M."/>
            <person name="Feldblyum T.V."/>
            <person name="Utterback T.R."/>
            <person name="Shu C.L."/>
            <person name="Osoegawa K."/>
            <person name="de Jong P.J."/>
            <person name="Hrdy I."/>
            <person name="Horvathova L."/>
            <person name="Zubacova Z."/>
            <person name="Dolezal P."/>
            <person name="Malik S.B."/>
            <person name="Logsdon J.M. Jr."/>
            <person name="Henze K."/>
            <person name="Gupta A."/>
            <person name="Wang C.C."/>
            <person name="Dunne R.L."/>
            <person name="Upcroft J.A."/>
            <person name="Upcroft P."/>
            <person name="White O."/>
            <person name="Salzberg S.L."/>
            <person name="Tang P."/>
            <person name="Chiu C.-H."/>
            <person name="Lee Y.-S."/>
            <person name="Embley T.M."/>
            <person name="Coombs G.H."/>
            <person name="Mottram J.C."/>
            <person name="Tachezy J."/>
            <person name="Fraser-Liggett C.M."/>
            <person name="Johnson P.J."/>
        </authorList>
    </citation>
    <scope>NUCLEOTIDE SEQUENCE [LARGE SCALE GENOMIC DNA]</scope>
    <source>
        <strain evidence="3">G3</strain>
    </source>
</reference>
<dbReference type="PANTHER" id="PTHR43656">
    <property type="entry name" value="BINDING OXIDOREDUCTASE, PUTATIVE (AFU_ORTHOLOGUE AFUA_2G08260)-RELATED"/>
    <property type="match status" value="1"/>
</dbReference>
<dbReference type="InterPro" id="IPR051799">
    <property type="entry name" value="NADH_flavin_oxidoreductase"/>
</dbReference>
<keyword evidence="2" id="KW-0560">Oxidoreductase</keyword>
<dbReference type="KEGG" id="tva:4769198"/>
<dbReference type="VEuPathDB" id="TrichDB:TVAGG3_0212960"/>
<accession>A2E820</accession>
<dbReference type="SMR" id="A2E820"/>
<dbReference type="SUPFAM" id="SSF51395">
    <property type="entry name" value="FMN-linked oxidoreductases"/>
    <property type="match status" value="1"/>
</dbReference>
<dbReference type="PANTHER" id="PTHR43656:SF2">
    <property type="entry name" value="BINDING OXIDOREDUCTASE, PUTATIVE (AFU_ORTHOLOGUE AFUA_2G08260)-RELATED"/>
    <property type="match status" value="1"/>
</dbReference>
<organism evidence="3 4">
    <name type="scientific">Trichomonas vaginalis (strain ATCC PRA-98 / G3)</name>
    <dbReference type="NCBI Taxonomy" id="412133"/>
    <lineage>
        <taxon>Eukaryota</taxon>
        <taxon>Metamonada</taxon>
        <taxon>Parabasalia</taxon>
        <taxon>Trichomonadida</taxon>
        <taxon>Trichomonadidae</taxon>
        <taxon>Trichomonas</taxon>
    </lineage>
</organism>
<sequence length="103" mass="11399">MLKECVEAIRRECGKDFLIATKINFDDGYNGGLVAEEVAKICGSTNGVDLWEYSNTLKAVRNSLDPKTARPVKGGWHIKTLPILRKGTDAKIAIVDSIRKKHT</sequence>
<dbReference type="Proteomes" id="UP000001542">
    <property type="component" value="Unassembled WGS sequence"/>
</dbReference>
<keyword evidence="4" id="KW-1185">Reference proteome</keyword>
<dbReference type="GO" id="GO:0016491">
    <property type="term" value="F:oxidoreductase activity"/>
    <property type="evidence" value="ECO:0007669"/>
    <property type="project" value="UniProtKB-KW"/>
</dbReference>
<protein>
    <submittedName>
        <fullName evidence="3">Uncharacterized protein</fullName>
    </submittedName>
</protein>
<dbReference type="InParanoid" id="A2E820"/>
<evidence type="ECO:0000313" key="4">
    <source>
        <dbReference type="Proteomes" id="UP000001542"/>
    </source>
</evidence>
<reference evidence="3" key="1">
    <citation type="submission" date="2006-10" db="EMBL/GenBank/DDBJ databases">
        <authorList>
            <person name="Amadeo P."/>
            <person name="Zhao Q."/>
            <person name="Wortman J."/>
            <person name="Fraser-Liggett C."/>
            <person name="Carlton J."/>
        </authorList>
    </citation>
    <scope>NUCLEOTIDE SEQUENCE</scope>
    <source>
        <strain evidence="3">G3</strain>
    </source>
</reference>
<evidence type="ECO:0000256" key="2">
    <source>
        <dbReference type="ARBA" id="ARBA00023002"/>
    </source>
</evidence>
<dbReference type="AlphaFoldDB" id="A2E820"/>
<evidence type="ECO:0000256" key="1">
    <source>
        <dbReference type="ARBA" id="ARBA00022630"/>
    </source>
</evidence>
<evidence type="ECO:0000313" key="3">
    <source>
        <dbReference type="EMBL" id="EAY11246.1"/>
    </source>
</evidence>